<evidence type="ECO:0000256" key="1">
    <source>
        <dbReference type="SAM" id="Phobius"/>
    </source>
</evidence>
<dbReference type="Proteomes" id="UP000070093">
    <property type="component" value="Unassembled WGS sequence"/>
</dbReference>
<sequence>MRDERGVRVENFSQGVLEILGILGKLGILEVLGKLGILGWVILNSQLSKL</sequence>
<dbReference type="EMBL" id="LTAG01000094">
    <property type="protein sequence ID" value="KXO15686.1"/>
    <property type="molecule type" value="Genomic_DNA"/>
</dbReference>
<reference evidence="2 3" key="1">
    <citation type="submission" date="2016-02" db="EMBL/GenBank/DDBJ databases">
        <authorList>
            <person name="Wen L."/>
            <person name="He K."/>
            <person name="Yang H."/>
        </authorList>
    </citation>
    <scope>NUCLEOTIDE SEQUENCE [LARGE SCALE GENOMIC DNA]</scope>
    <source>
        <strain evidence="2 3">GED7880</strain>
    </source>
</reference>
<organism evidence="2 3">
    <name type="scientific">Prevotella bivia</name>
    <dbReference type="NCBI Taxonomy" id="28125"/>
    <lineage>
        <taxon>Bacteria</taxon>
        <taxon>Pseudomonadati</taxon>
        <taxon>Bacteroidota</taxon>
        <taxon>Bacteroidia</taxon>
        <taxon>Bacteroidales</taxon>
        <taxon>Prevotellaceae</taxon>
        <taxon>Prevotella</taxon>
    </lineage>
</organism>
<evidence type="ECO:0000313" key="2">
    <source>
        <dbReference type="EMBL" id="KXO15686.1"/>
    </source>
</evidence>
<accession>A0A137STF5</accession>
<dbReference type="AlphaFoldDB" id="A0A137STF5"/>
<keyword evidence="1" id="KW-1133">Transmembrane helix</keyword>
<keyword evidence="1" id="KW-0812">Transmembrane</keyword>
<protein>
    <submittedName>
        <fullName evidence="2">Uncharacterized protein</fullName>
    </submittedName>
</protein>
<comment type="caution">
    <text evidence="2">The sequence shown here is derived from an EMBL/GenBank/DDBJ whole genome shotgun (WGS) entry which is preliminary data.</text>
</comment>
<feature type="transmembrane region" description="Helical" evidence="1">
    <location>
        <begin position="20"/>
        <end position="43"/>
    </location>
</feature>
<proteinExistence type="predicted"/>
<gene>
    <name evidence="2" type="ORF">HMPREF3202_01602</name>
</gene>
<name>A0A137STF5_9BACT</name>
<keyword evidence="1" id="KW-0472">Membrane</keyword>
<evidence type="ECO:0000313" key="3">
    <source>
        <dbReference type="Proteomes" id="UP000070093"/>
    </source>
</evidence>
<dbReference type="PATRIC" id="fig|28125.4.peg.1590"/>